<feature type="transmembrane region" description="Helical" evidence="8">
    <location>
        <begin position="343"/>
        <end position="366"/>
    </location>
</feature>
<feature type="transmembrane region" description="Helical" evidence="8">
    <location>
        <begin position="268"/>
        <end position="292"/>
    </location>
</feature>
<evidence type="ECO:0000256" key="7">
    <source>
        <dbReference type="ARBA" id="ARBA00023136"/>
    </source>
</evidence>
<feature type="transmembrane region" description="Helical" evidence="8">
    <location>
        <begin position="79"/>
        <end position="100"/>
    </location>
</feature>
<dbReference type="Proteomes" id="UP000006690">
    <property type="component" value="Chromosome"/>
</dbReference>
<dbReference type="HOGENOM" id="CLU_019375_0_1_6"/>
<keyword evidence="4 8" id="KW-0812">Transmembrane</keyword>
<accession>A0A0H3KVL8</accession>
<feature type="transmembrane region" description="Helical" evidence="8">
    <location>
        <begin position="194"/>
        <end position="212"/>
    </location>
</feature>
<keyword evidence="7 8" id="KW-0472">Membrane</keyword>
<evidence type="ECO:0000313" key="10">
    <source>
        <dbReference type="Proteomes" id="UP000006690"/>
    </source>
</evidence>
<feature type="transmembrane region" description="Helical" evidence="8">
    <location>
        <begin position="403"/>
        <end position="423"/>
    </location>
</feature>
<evidence type="ECO:0000256" key="8">
    <source>
        <dbReference type="SAM" id="Phobius"/>
    </source>
</evidence>
<sequence>MLHYIGVAMDIPLTLNVVAFVLLLLLLSRLGRANWSLSKKVLTGLVLGVVFGLALQLIYGGNSDIVKASIGWFNIVGNGYVQLLQMIVMPLVFVSILSAVARLHNASSLGKISFLTIGVLLFTTAISALIGVFVTGLFHLNATGLVQGAQETARLSAIQSNYVGKVADLTVPQLILSFIPKNPFADLTGASPTSIISVVIFAAFLGVAALQLHKDDEVKGQRVLTAIDTLQSWVMKLVRLIMKLTPYGVLALMTKVVAGSNVQDIIKLGSFVVASYLGLTLMFVVHALLLSVNGINPMRFFRKVWPVLTFAFTSRSSAASIPLNVEAQTRRLGVPESIASFSASFGATIGQNGCAGLYPTMLAVMVAPTVGINPFDPLWIATLVGIVTLSSAGVAGVGGGATFAALIVLPAMGLPVTLVALLISIEPLIDMGRTALNVNGSMTAGSLTSRWLGLTDKRVLERSEHSELEHS</sequence>
<dbReference type="GO" id="GO:0015293">
    <property type="term" value="F:symporter activity"/>
    <property type="evidence" value="ECO:0007669"/>
    <property type="project" value="InterPro"/>
</dbReference>
<dbReference type="GO" id="GO:0005886">
    <property type="term" value="C:plasma membrane"/>
    <property type="evidence" value="ECO:0007669"/>
    <property type="project" value="TreeGrafter"/>
</dbReference>
<evidence type="ECO:0000256" key="2">
    <source>
        <dbReference type="ARBA" id="ARBA00006148"/>
    </source>
</evidence>
<dbReference type="Pfam" id="PF00375">
    <property type="entry name" value="SDF"/>
    <property type="match status" value="1"/>
</dbReference>
<organism evidence="9 10">
    <name type="scientific">Pantoea ananatis (strain AJ13355)</name>
    <dbReference type="NCBI Taxonomy" id="932677"/>
    <lineage>
        <taxon>Bacteria</taxon>
        <taxon>Pseudomonadati</taxon>
        <taxon>Pseudomonadota</taxon>
        <taxon>Gammaproteobacteria</taxon>
        <taxon>Enterobacterales</taxon>
        <taxon>Erwiniaceae</taxon>
        <taxon>Pantoea</taxon>
    </lineage>
</organism>
<evidence type="ECO:0000313" key="9">
    <source>
        <dbReference type="EMBL" id="BAK11116.1"/>
    </source>
</evidence>
<dbReference type="AlphaFoldDB" id="A0A0H3KVL8"/>
<evidence type="ECO:0000256" key="6">
    <source>
        <dbReference type="ARBA" id="ARBA00022989"/>
    </source>
</evidence>
<gene>
    <name evidence="9" type="primary">ydjN</name>
    <name evidence="9" type="ordered locus">PAJ_1036</name>
</gene>
<proteinExistence type="inferred from homology"/>
<keyword evidence="5" id="KW-0029">Amino-acid transport</keyword>
<dbReference type="Gene3D" id="1.10.3860.10">
    <property type="entry name" value="Sodium:dicarboxylate symporter"/>
    <property type="match status" value="1"/>
</dbReference>
<dbReference type="PANTHER" id="PTHR42865:SF5">
    <property type="entry name" value="L-CYSTINE TRANSPORTER TCYP"/>
    <property type="match status" value="1"/>
</dbReference>
<feature type="transmembrane region" description="Helical" evidence="8">
    <location>
        <begin position="378"/>
        <end position="397"/>
    </location>
</feature>
<dbReference type="PATRIC" id="fig|932677.3.peg.1193"/>
<dbReference type="PANTHER" id="PTHR42865">
    <property type="entry name" value="PROTON/GLUTAMATE-ASPARTATE SYMPORTER"/>
    <property type="match status" value="1"/>
</dbReference>
<dbReference type="EMBL" id="AP012032">
    <property type="protein sequence ID" value="BAK11116.1"/>
    <property type="molecule type" value="Genomic_DNA"/>
</dbReference>
<keyword evidence="3" id="KW-0813">Transport</keyword>
<comment type="similarity">
    <text evidence="2">Belongs to the dicarboxylate/amino acid:cation symporter (DAACS) (TC 2.A.23) family.</text>
</comment>
<evidence type="ECO:0000256" key="3">
    <source>
        <dbReference type="ARBA" id="ARBA00022448"/>
    </source>
</evidence>
<dbReference type="InterPro" id="IPR036458">
    <property type="entry name" value="Na:dicarbo_symporter_sf"/>
</dbReference>
<dbReference type="PRINTS" id="PR00173">
    <property type="entry name" value="EDTRNSPORT"/>
</dbReference>
<feature type="transmembrane region" description="Helical" evidence="8">
    <location>
        <begin position="40"/>
        <end position="59"/>
    </location>
</feature>
<name>A0A0H3KVL8_PANAA</name>
<protein>
    <submittedName>
        <fullName evidence="9">Proton/sodium-glutamate symport protein YdjN</fullName>
    </submittedName>
</protein>
<dbReference type="eggNOG" id="COG1823">
    <property type="taxonomic scope" value="Bacteria"/>
</dbReference>
<dbReference type="SUPFAM" id="SSF118215">
    <property type="entry name" value="Proton glutamate symport protein"/>
    <property type="match status" value="1"/>
</dbReference>
<dbReference type="KEGG" id="paj:PAJ_1036"/>
<dbReference type="FunFam" id="1.10.3860.10:FF:000004">
    <property type="entry name" value="L-cystine transporter tcyP"/>
    <property type="match status" value="1"/>
</dbReference>
<reference evidence="10" key="1">
    <citation type="journal article" date="2012" name="Appl. Microbiol. Biotechnol.">
        <title>The complete genome sequence of Pantoea ananatis AJ13355, an organism with great biotechnological potential.</title>
        <authorList>
            <person name="Hara Y."/>
            <person name="Kadotani N."/>
            <person name="Izui H."/>
            <person name="Katashkina J.I."/>
            <person name="Kuvaeva T.M."/>
            <person name="Andreeva I.G."/>
            <person name="Golubeva L.I."/>
            <person name="Malko D.B."/>
            <person name="Makeev V.J."/>
            <person name="Mashko S.V."/>
            <person name="Kozlov Y.I."/>
        </authorList>
    </citation>
    <scope>NUCLEOTIDE SEQUENCE [LARGE SCALE GENOMIC DNA]</scope>
    <source>
        <strain evidence="10">AJ13355</strain>
    </source>
</reference>
<dbReference type="GO" id="GO:0015184">
    <property type="term" value="F:L-cystine transmembrane transporter activity"/>
    <property type="evidence" value="ECO:0007669"/>
    <property type="project" value="TreeGrafter"/>
</dbReference>
<feature type="transmembrane region" description="Helical" evidence="8">
    <location>
        <begin position="112"/>
        <end position="138"/>
    </location>
</feature>
<evidence type="ECO:0000256" key="5">
    <source>
        <dbReference type="ARBA" id="ARBA00022970"/>
    </source>
</evidence>
<evidence type="ECO:0000256" key="4">
    <source>
        <dbReference type="ARBA" id="ARBA00022692"/>
    </source>
</evidence>
<keyword evidence="6 8" id="KW-1133">Transmembrane helix</keyword>
<evidence type="ECO:0000256" key="1">
    <source>
        <dbReference type="ARBA" id="ARBA00004141"/>
    </source>
</evidence>
<dbReference type="InterPro" id="IPR001991">
    <property type="entry name" value="Na-dicarboxylate_symporter"/>
</dbReference>
<feature type="transmembrane region" description="Helical" evidence="8">
    <location>
        <begin position="6"/>
        <end position="28"/>
    </location>
</feature>
<comment type="subcellular location">
    <subcellularLocation>
        <location evidence="1">Membrane</location>
        <topology evidence="1">Multi-pass membrane protein</topology>
    </subcellularLocation>
</comment>